<organism evidence="2 3">
    <name type="scientific">Henosepilachna vigintioctopunctata</name>
    <dbReference type="NCBI Taxonomy" id="420089"/>
    <lineage>
        <taxon>Eukaryota</taxon>
        <taxon>Metazoa</taxon>
        <taxon>Ecdysozoa</taxon>
        <taxon>Arthropoda</taxon>
        <taxon>Hexapoda</taxon>
        <taxon>Insecta</taxon>
        <taxon>Pterygota</taxon>
        <taxon>Neoptera</taxon>
        <taxon>Endopterygota</taxon>
        <taxon>Coleoptera</taxon>
        <taxon>Polyphaga</taxon>
        <taxon>Cucujiformia</taxon>
        <taxon>Coccinelloidea</taxon>
        <taxon>Coccinellidae</taxon>
        <taxon>Epilachninae</taxon>
        <taxon>Epilachnini</taxon>
        <taxon>Henosepilachna</taxon>
    </lineage>
</organism>
<evidence type="ECO:0000256" key="1">
    <source>
        <dbReference type="SAM" id="MobiDB-lite"/>
    </source>
</evidence>
<name>A0AAW1TSZ5_9CUCU</name>
<reference evidence="2 3" key="1">
    <citation type="submission" date="2023-03" db="EMBL/GenBank/DDBJ databases">
        <title>Genome insight into feeding habits of ladybird beetles.</title>
        <authorList>
            <person name="Li H.-S."/>
            <person name="Huang Y.-H."/>
            <person name="Pang H."/>
        </authorList>
    </citation>
    <scope>NUCLEOTIDE SEQUENCE [LARGE SCALE GENOMIC DNA]</scope>
    <source>
        <strain evidence="2">SYSU_2023b</strain>
        <tissue evidence="2">Whole body</tissue>
    </source>
</reference>
<accession>A0AAW1TSZ5</accession>
<dbReference type="Proteomes" id="UP001431783">
    <property type="component" value="Unassembled WGS sequence"/>
</dbReference>
<evidence type="ECO:0000313" key="3">
    <source>
        <dbReference type="Proteomes" id="UP001431783"/>
    </source>
</evidence>
<feature type="compositionally biased region" description="Basic and acidic residues" evidence="1">
    <location>
        <begin position="22"/>
        <end position="48"/>
    </location>
</feature>
<dbReference type="AlphaFoldDB" id="A0AAW1TSZ5"/>
<dbReference type="EMBL" id="JARQZJ010000020">
    <property type="protein sequence ID" value="KAK9873460.1"/>
    <property type="molecule type" value="Genomic_DNA"/>
</dbReference>
<proteinExistence type="predicted"/>
<feature type="region of interest" description="Disordered" evidence="1">
    <location>
        <begin position="1"/>
        <end position="101"/>
    </location>
</feature>
<feature type="compositionally biased region" description="Polar residues" evidence="1">
    <location>
        <begin position="50"/>
        <end position="70"/>
    </location>
</feature>
<comment type="caution">
    <text evidence="2">The sequence shown here is derived from an EMBL/GenBank/DDBJ whole genome shotgun (WGS) entry which is preliminary data.</text>
</comment>
<sequence length="101" mass="11111">MSVLEEGTGTGVRRAASTLNNENDHVEGRADDPVLSTDDKKTNSDKKQRSANSCRGQQPSGMQRRINNNKTADHTWNENNNVIPNEEGIRTTEPENSFAGV</sequence>
<gene>
    <name evidence="2" type="ORF">WA026_022692</name>
</gene>
<keyword evidence="3" id="KW-1185">Reference proteome</keyword>
<evidence type="ECO:0000313" key="2">
    <source>
        <dbReference type="EMBL" id="KAK9873460.1"/>
    </source>
</evidence>
<protein>
    <submittedName>
        <fullName evidence="2">Uncharacterized protein</fullName>
    </submittedName>
</protein>